<organism evidence="2 3">
    <name type="scientific">Streptomyces actuosus</name>
    <dbReference type="NCBI Taxonomy" id="1885"/>
    <lineage>
        <taxon>Bacteria</taxon>
        <taxon>Bacillati</taxon>
        <taxon>Actinomycetota</taxon>
        <taxon>Actinomycetes</taxon>
        <taxon>Kitasatosporales</taxon>
        <taxon>Streptomycetaceae</taxon>
        <taxon>Streptomyces</taxon>
    </lineage>
</organism>
<proteinExistence type="predicted"/>
<feature type="region of interest" description="Disordered" evidence="1">
    <location>
        <begin position="75"/>
        <end position="100"/>
    </location>
</feature>
<protein>
    <recommendedName>
        <fullName evidence="4">Metallo-beta-lactamase domain-containing protein</fullName>
    </recommendedName>
</protein>
<reference evidence="2 3" key="1">
    <citation type="submission" date="2021-02" db="EMBL/GenBank/DDBJ databases">
        <title>Whole genome sequencing of Streptomyces actuosus VRA1.</title>
        <authorList>
            <person name="Sen G."/>
            <person name="Sen A."/>
        </authorList>
    </citation>
    <scope>NUCLEOTIDE SEQUENCE [LARGE SCALE GENOMIC DNA]</scope>
    <source>
        <strain evidence="2 3">VRA1</strain>
    </source>
</reference>
<dbReference type="SUPFAM" id="SSF56281">
    <property type="entry name" value="Metallo-hydrolase/oxidoreductase"/>
    <property type="match status" value="1"/>
</dbReference>
<accession>A0ABS2VJX7</accession>
<comment type="caution">
    <text evidence="2">The sequence shown here is derived from an EMBL/GenBank/DDBJ whole genome shotgun (WGS) entry which is preliminary data.</text>
</comment>
<sequence length="100" mass="11138">MSVLTEAGDLVAGDLIATPLLGLLPHRPWNPPFHDDPLADLASLRRMLDLGPERLHPGHGGILEPDRVRRRVVKEQRRLERSEAKGRLRARVDDDVAGDV</sequence>
<evidence type="ECO:0008006" key="4">
    <source>
        <dbReference type="Google" id="ProtNLM"/>
    </source>
</evidence>
<evidence type="ECO:0000256" key="1">
    <source>
        <dbReference type="SAM" id="MobiDB-lite"/>
    </source>
</evidence>
<gene>
    <name evidence="2" type="ORF">JS756_04595</name>
</gene>
<feature type="compositionally biased region" description="Basic and acidic residues" evidence="1">
    <location>
        <begin position="75"/>
        <end position="94"/>
    </location>
</feature>
<evidence type="ECO:0000313" key="2">
    <source>
        <dbReference type="EMBL" id="MBN0043388.1"/>
    </source>
</evidence>
<dbReference type="Proteomes" id="UP000788262">
    <property type="component" value="Unassembled WGS sequence"/>
</dbReference>
<name>A0ABS2VJX7_STRAS</name>
<keyword evidence="3" id="KW-1185">Reference proteome</keyword>
<evidence type="ECO:0000313" key="3">
    <source>
        <dbReference type="Proteomes" id="UP000788262"/>
    </source>
</evidence>
<dbReference type="EMBL" id="JAFFZS010000002">
    <property type="protein sequence ID" value="MBN0043388.1"/>
    <property type="molecule type" value="Genomic_DNA"/>
</dbReference>
<dbReference type="Gene3D" id="3.60.15.10">
    <property type="entry name" value="Ribonuclease Z/Hydroxyacylglutathione hydrolase-like"/>
    <property type="match status" value="1"/>
</dbReference>
<dbReference type="InterPro" id="IPR036866">
    <property type="entry name" value="RibonucZ/Hydroxyglut_hydro"/>
</dbReference>